<proteinExistence type="predicted"/>
<reference evidence="1 2" key="1">
    <citation type="submission" date="2014-04" db="EMBL/GenBank/DDBJ databases">
        <title>Draft genome sequence of Photobacterium halotolerans S2753: a solonamide, ngercheumicin and holomycin producer.</title>
        <authorList>
            <person name="Machado H.R."/>
            <person name="Gram L."/>
        </authorList>
    </citation>
    <scope>NUCLEOTIDE SEQUENCE [LARGE SCALE GENOMIC DNA]</scope>
    <source>
        <strain evidence="1 2">S2753</strain>
    </source>
</reference>
<dbReference type="RefSeq" id="WP_036756290.1">
    <property type="nucleotide sequence ID" value="NZ_JAGSGC010000026.1"/>
</dbReference>
<dbReference type="EMBL" id="JMIB01000038">
    <property type="protein sequence ID" value="KDM90118.1"/>
    <property type="molecule type" value="Genomic_DNA"/>
</dbReference>
<dbReference type="AlphaFoldDB" id="A0A066RRV1"/>
<organism evidence="1 2">
    <name type="scientific">Photobacterium galatheae</name>
    <dbReference type="NCBI Taxonomy" id="1654360"/>
    <lineage>
        <taxon>Bacteria</taxon>
        <taxon>Pseudomonadati</taxon>
        <taxon>Pseudomonadota</taxon>
        <taxon>Gammaproteobacteria</taxon>
        <taxon>Vibrionales</taxon>
        <taxon>Vibrionaceae</taxon>
        <taxon>Photobacterium</taxon>
    </lineage>
</organism>
<name>A0A066RRV1_9GAMM</name>
<dbReference type="InterPro" id="IPR027417">
    <property type="entry name" value="P-loop_NTPase"/>
</dbReference>
<dbReference type="STRING" id="1654360.EA58_19485"/>
<evidence type="ECO:0000313" key="1">
    <source>
        <dbReference type="EMBL" id="KDM90118.1"/>
    </source>
</evidence>
<protein>
    <submittedName>
        <fullName evidence="1">Uncharacterized protein</fullName>
    </submittedName>
</protein>
<comment type="caution">
    <text evidence="1">The sequence shown here is derived from an EMBL/GenBank/DDBJ whole genome shotgun (WGS) entry which is preliminary data.</text>
</comment>
<gene>
    <name evidence="1" type="ORF">EA58_19485</name>
</gene>
<dbReference type="Proteomes" id="UP000027192">
    <property type="component" value="Unassembled WGS sequence"/>
</dbReference>
<evidence type="ECO:0000313" key="2">
    <source>
        <dbReference type="Proteomes" id="UP000027192"/>
    </source>
</evidence>
<dbReference type="OrthoDB" id="5810791at2"/>
<keyword evidence="2" id="KW-1185">Reference proteome</keyword>
<accession>A0A066RRV1</accession>
<dbReference type="SUPFAM" id="SSF52540">
    <property type="entry name" value="P-loop containing nucleoside triphosphate hydrolases"/>
    <property type="match status" value="1"/>
</dbReference>
<sequence length="367" mass="41560">MQLMAYTADHRAKLDVTESIPDGCTLTWIETPEHLNANLAWQQTRILILVASGWPMPDIDSLMDNFAPRHIILVDLTPEAHWHGIQQSQTVRQHLHWCELEGLANAITSLTRMESADAQSRLALLSPRNDCDGALLSIAAAWQLQHRHKQDVLLLDLGRPYSDVPDYLGSSSQLDFMALLEKKDYLNPDWLNEQALDMIPGIHVIGMPASDHYGAVTMEALVEVMDMLEERYSNIVMNLTGMPPSPLLFFMLSRCDQHWLLADQKNVSLKSSCELAEALYQQGIRPGSVNLVLSPFSTEVMPDRDMIEKQLPFQVRGELPYTHPVITDINANTLLPPSGDFKLYVKAVEKLLWLSNEKPRWQFSLGW</sequence>
<dbReference type="Gene3D" id="3.40.50.300">
    <property type="entry name" value="P-loop containing nucleotide triphosphate hydrolases"/>
    <property type="match status" value="1"/>
</dbReference>